<feature type="region of interest" description="Disordered" evidence="2">
    <location>
        <begin position="914"/>
        <end position="949"/>
    </location>
</feature>
<feature type="coiled-coil region" evidence="1">
    <location>
        <begin position="1094"/>
        <end position="1150"/>
    </location>
</feature>
<proteinExistence type="predicted"/>
<evidence type="ECO:0000256" key="2">
    <source>
        <dbReference type="SAM" id="MobiDB-lite"/>
    </source>
</evidence>
<dbReference type="InParanoid" id="E9EFT9"/>
<dbReference type="HOGENOM" id="CLU_002748_0_0_1"/>
<keyword evidence="1" id="KW-0175">Coiled coil</keyword>
<dbReference type="SUPFAM" id="SSF48350">
    <property type="entry name" value="GTPase activation domain, GAP"/>
    <property type="match status" value="1"/>
</dbReference>
<feature type="compositionally biased region" description="Basic and acidic residues" evidence="2">
    <location>
        <begin position="1169"/>
        <end position="1178"/>
    </location>
</feature>
<name>E9EFT9_METAQ</name>
<feature type="domain" description="Rho-GAP" evidence="3">
    <location>
        <begin position="232"/>
        <end position="508"/>
    </location>
</feature>
<dbReference type="PANTHER" id="PTHR45808">
    <property type="entry name" value="RHO GTPASE-ACTIVATING PROTEIN 68F"/>
    <property type="match status" value="1"/>
</dbReference>
<sequence length="1291" mass="142307">MEGRQDGRCFAFGMRATEGCQSPDNHDSWQRLARALANKTNTASTREYAIITTLVFIPSSKKITKYSMAHPLGTSHSSQNLRAWAAYHPRRLPHSASSVSLLLPQSASYQSFGHGSRVRSSGTWTTSSGELGLLSNADEVDDRDVFVQEYNRLAKKHGVRQLLSDDFDVHQQGDLARCREKRGWLSRLLRPSPSPCPHNASTSPPPPQIRHKRSVSELAHIIHCRREAPRIIEIQDMVRLSGKSMLYLPQEYSPCSLILPTCIRATAQHLAQNVATRGLFRVPGSSKVISALFDYYCFESAHVNIASTVRCATLPLHIQYSVHDVASTFKRLLSVLPGGILGSLTLLDALIAIHSQLNGEPEYPRTKQTKVRARLIALAIGTIKSQYRREMICAVFGLLSLIGRVAEVAPREDEDSRPLPTADLMGYNALGIVFGPLLVGNLLDQYTMKVATPSTGLLLFPLSPPRFRRDRRKSTQVDTKTLGPPTVDKILVANSITEMLIANWRDVVRQMKSLGTHCRKDTSVVDLVSKDEKFPSPPGFNLRVPKNFDKGDGGMMRNEGNERHEEFESPIHGQRKRRLKVLRRTTSQRLKPKISIATLSPTKEESMGDDESTDGNETHPNKESVIQRLQKAEENRKYNKAATMANTDDRSQGAVEGEPRSGPALTTEEDNVAGKVDSSAEPAQVYLESVPPRESSRNVASHDGIDRPLRRPTSQGSANSPRLLDDISLDPSLSGQTPRTRRLSLNSAVQSGSAKPSPSGRMSPASPSLMSPIEMPEGGIRLVQKSPPLDSKAEHLQDRSVTLGIGTSYTSQDQGVQCDMLRESETRHSIDVTPERFYAHGKALEDEPRIFLDGIQQCATTQKRPTVIHKPRLSKSHENLRSHTTITLESPTESTESKGLSKRGSVKTMAAMFESQSTGRQSPTFREDSIAAQKGSKMHSRDRHSKSDSAWTHHVFDPLIEPAQRNFGESATRGQGVEFHQVVRGILNGRLKGPCLDRHMDGGLQDATLYSPSRLLGKTGTSAADEKALKAVPSLGTMLPCREQPPIAHHLNLARPLSSPTPIMQEPEPSTVLDIVSTTQSPRPRSATVLYSQIRNLQRQLSSKTEEAAQLRRQLDAQKDSDVGTVSEQLRQAKRDVATWKERAETAERRVKVFEKFVEKLKEIRDAIAESNPHKAGGEEDDDSDQPSGDGSLGIRRAINALNMAHVTDDKGNGGQADDATMMAAKTQKCLHGLSATQDGTLESDRVSSTAGDERVQYSPCNCLATRMRKSSEQILAVAEELLRIHEDGAA</sequence>
<keyword evidence="5" id="KW-1185">Reference proteome</keyword>
<feature type="region of interest" description="Disordered" evidence="2">
    <location>
        <begin position="1169"/>
        <end position="1193"/>
    </location>
</feature>
<evidence type="ECO:0000259" key="3">
    <source>
        <dbReference type="PROSITE" id="PS50238"/>
    </source>
</evidence>
<feature type="region of interest" description="Disordered" evidence="2">
    <location>
        <begin position="530"/>
        <end position="623"/>
    </location>
</feature>
<dbReference type="CDD" id="cd00159">
    <property type="entry name" value="RhoGAP"/>
    <property type="match status" value="1"/>
</dbReference>
<dbReference type="PANTHER" id="PTHR45808:SF2">
    <property type="entry name" value="RHO GTPASE-ACTIVATING PROTEIN 68F"/>
    <property type="match status" value="1"/>
</dbReference>
<gene>
    <name evidence="4" type="ORF">MAC_08737</name>
</gene>
<dbReference type="STRING" id="655827.E9EFT9"/>
<dbReference type="KEGG" id="maw:19253048"/>
<dbReference type="Proteomes" id="UP000002499">
    <property type="component" value="Unassembled WGS sequence"/>
</dbReference>
<protein>
    <submittedName>
        <fullName evidence="4">GTPase activating protein Rga6</fullName>
    </submittedName>
</protein>
<reference evidence="4 5" key="1">
    <citation type="journal article" date="2011" name="PLoS Genet.">
        <title>Genome sequencing and comparative transcriptomics of the model entomopathogenic fungi Metarhizium anisopliae and M. acridum.</title>
        <authorList>
            <person name="Gao Q."/>
            <person name="Jin K."/>
            <person name="Ying S.H."/>
            <person name="Zhang Y."/>
            <person name="Xiao G."/>
            <person name="Shang Y."/>
            <person name="Duan Z."/>
            <person name="Hu X."/>
            <person name="Xie X.Q."/>
            <person name="Zhou G."/>
            <person name="Peng G."/>
            <person name="Luo Z."/>
            <person name="Huang W."/>
            <person name="Wang B."/>
            <person name="Fang W."/>
            <person name="Wang S."/>
            <person name="Zhong Y."/>
            <person name="Ma L.J."/>
            <person name="St Leger R.J."/>
            <person name="Zhao G.P."/>
            <person name="Pei Y."/>
            <person name="Feng M.G."/>
            <person name="Xia Y."/>
            <person name="Wang C."/>
        </authorList>
    </citation>
    <scope>NUCLEOTIDE SEQUENCE [LARGE SCALE GENOMIC DNA]</scope>
    <source>
        <strain evidence="4 5">CQMa 102</strain>
    </source>
</reference>
<dbReference type="InterPro" id="IPR000198">
    <property type="entry name" value="RhoGAP_dom"/>
</dbReference>
<feature type="region of interest" description="Disordered" evidence="2">
    <location>
        <begin position="191"/>
        <end position="210"/>
    </location>
</feature>
<feature type="compositionally biased region" description="Basic and acidic residues" evidence="2">
    <location>
        <begin position="559"/>
        <end position="569"/>
    </location>
</feature>
<dbReference type="GO" id="GO:0005096">
    <property type="term" value="F:GTPase activator activity"/>
    <property type="evidence" value="ECO:0007669"/>
    <property type="project" value="TreeGrafter"/>
</dbReference>
<organism evidence="5">
    <name type="scientific">Metarhizium acridum (strain CQMa 102)</name>
    <dbReference type="NCBI Taxonomy" id="655827"/>
    <lineage>
        <taxon>Eukaryota</taxon>
        <taxon>Fungi</taxon>
        <taxon>Dikarya</taxon>
        <taxon>Ascomycota</taxon>
        <taxon>Pezizomycotina</taxon>
        <taxon>Sordariomycetes</taxon>
        <taxon>Hypocreomycetidae</taxon>
        <taxon>Hypocreales</taxon>
        <taxon>Clavicipitaceae</taxon>
        <taxon>Metarhizium</taxon>
    </lineage>
</organism>
<dbReference type="GO" id="GO:0005737">
    <property type="term" value="C:cytoplasm"/>
    <property type="evidence" value="ECO:0007669"/>
    <property type="project" value="TreeGrafter"/>
</dbReference>
<accession>E9EFT9</accession>
<dbReference type="Pfam" id="PF00620">
    <property type="entry name" value="RhoGAP"/>
    <property type="match status" value="1"/>
</dbReference>
<feature type="region of interest" description="Disordered" evidence="2">
    <location>
        <begin position="638"/>
        <end position="774"/>
    </location>
</feature>
<evidence type="ECO:0000313" key="4">
    <source>
        <dbReference type="EMBL" id="EFY85226.1"/>
    </source>
</evidence>
<evidence type="ECO:0000313" key="5">
    <source>
        <dbReference type="Proteomes" id="UP000002499"/>
    </source>
</evidence>
<dbReference type="Gene3D" id="1.10.555.10">
    <property type="entry name" value="Rho GTPase activation protein"/>
    <property type="match status" value="1"/>
</dbReference>
<dbReference type="OMA" id="SHEQPEM"/>
<evidence type="ECO:0000256" key="1">
    <source>
        <dbReference type="SAM" id="Coils"/>
    </source>
</evidence>
<dbReference type="SMART" id="SM00324">
    <property type="entry name" value="RhoGAP"/>
    <property type="match status" value="1"/>
</dbReference>
<feature type="compositionally biased region" description="Polar residues" evidence="2">
    <location>
        <begin position="914"/>
        <end position="924"/>
    </location>
</feature>
<feature type="compositionally biased region" description="Polar residues" evidence="2">
    <location>
        <begin position="735"/>
        <end position="756"/>
    </location>
</feature>
<dbReference type="GO" id="GO:0007264">
    <property type="term" value="P:small GTPase-mediated signal transduction"/>
    <property type="evidence" value="ECO:0007669"/>
    <property type="project" value="TreeGrafter"/>
</dbReference>
<dbReference type="EMBL" id="GL698585">
    <property type="protein sequence ID" value="EFY85226.1"/>
    <property type="molecule type" value="Genomic_DNA"/>
</dbReference>
<dbReference type="PROSITE" id="PS50238">
    <property type="entry name" value="RHOGAP"/>
    <property type="match status" value="1"/>
</dbReference>
<dbReference type="GeneID" id="19253048"/>
<dbReference type="OrthoDB" id="9994905at2759"/>
<dbReference type="eggNOG" id="ENOG502SAYM">
    <property type="taxonomic scope" value="Eukaryota"/>
</dbReference>
<feature type="compositionally biased region" description="Basic residues" evidence="2">
    <location>
        <begin position="573"/>
        <end position="583"/>
    </location>
</feature>
<dbReference type="InterPro" id="IPR008936">
    <property type="entry name" value="Rho_GTPase_activation_prot"/>
</dbReference>